<protein>
    <submittedName>
        <fullName evidence="1">Uncharacterized protein</fullName>
    </submittedName>
</protein>
<dbReference type="AlphaFoldDB" id="B8J0U2"/>
<sequence>MAQLSPPVAVSAAVLTKATVSANLFHTILIRNSWDLLNTEKNNAGRQGDRS</sequence>
<dbReference type="EMBL" id="CP001358">
    <property type="protein sequence ID" value="ACL49369.1"/>
    <property type="molecule type" value="Genomic_DNA"/>
</dbReference>
<evidence type="ECO:0000313" key="1">
    <source>
        <dbReference type="EMBL" id="ACL49369.1"/>
    </source>
</evidence>
<dbReference type="HOGENOM" id="CLU_3098087_0_0_7"/>
<name>B8J0U2_DESDA</name>
<proteinExistence type="predicted"/>
<organism evidence="1">
    <name type="scientific">Desulfovibrio desulfuricans (strain ATCC 27774 / DSM 6949 / MB)</name>
    <dbReference type="NCBI Taxonomy" id="525146"/>
    <lineage>
        <taxon>Bacteria</taxon>
        <taxon>Pseudomonadati</taxon>
        <taxon>Thermodesulfobacteriota</taxon>
        <taxon>Desulfovibrionia</taxon>
        <taxon>Desulfovibrionales</taxon>
        <taxon>Desulfovibrionaceae</taxon>
        <taxon>Desulfovibrio</taxon>
    </lineage>
</organism>
<dbReference type="STRING" id="525146.Ddes_1467"/>
<dbReference type="KEGG" id="dds:Ddes_1467"/>
<reference evidence="1" key="1">
    <citation type="submission" date="2009-01" db="EMBL/GenBank/DDBJ databases">
        <title>Complete sequence of Desulfovibrio desulfuricans subsp. desulfuricans str. ATCC 27774.</title>
        <authorList>
            <consortium name="US DOE Joint Genome Institute"/>
            <person name="Lucas S."/>
            <person name="Copeland A."/>
            <person name="Lapidus A."/>
            <person name="Glavina del Rio T."/>
            <person name="Tice H."/>
            <person name="Bruce D."/>
            <person name="Goodwin L."/>
            <person name="Pitluck S."/>
            <person name="Sims D."/>
            <person name="Lu M."/>
            <person name="Kiss H."/>
            <person name="Meineke L."/>
            <person name="Brettin T."/>
            <person name="Detter J.C."/>
            <person name="Han C."/>
            <person name="Larimer F."/>
            <person name="Land M."/>
            <person name="Hauser L."/>
            <person name="Kyrpides N."/>
            <person name="Ovchinnikova G."/>
            <person name="Hazen T.C."/>
        </authorList>
    </citation>
    <scope>NUCLEOTIDE SEQUENCE [LARGE SCALE GENOMIC DNA]</scope>
    <source>
        <strain evidence="1">ATCC 27774</strain>
    </source>
</reference>
<accession>B8J0U2</accession>
<gene>
    <name evidence="1" type="ordered locus">Ddes_1467</name>
</gene>